<dbReference type="Pfam" id="PF00665">
    <property type="entry name" value="rve"/>
    <property type="match status" value="1"/>
</dbReference>
<accession>A0A699GSF8</accession>
<feature type="non-terminal residue" evidence="6">
    <location>
        <position position="1"/>
    </location>
</feature>
<dbReference type="EMBL" id="BKCJ010042465">
    <property type="protein sequence ID" value="GEW02580.1"/>
    <property type="molecule type" value="Genomic_DNA"/>
</dbReference>
<reference evidence="6" key="1">
    <citation type="journal article" date="2019" name="Sci. Rep.">
        <title>Draft genome of Tanacetum cinerariifolium, the natural source of mosquito coil.</title>
        <authorList>
            <person name="Yamashiro T."/>
            <person name="Shiraishi A."/>
            <person name="Satake H."/>
            <person name="Nakayama K."/>
        </authorList>
    </citation>
    <scope>NUCLEOTIDE SEQUENCE</scope>
</reference>
<dbReference type="InterPro" id="IPR012337">
    <property type="entry name" value="RNaseH-like_sf"/>
</dbReference>
<evidence type="ECO:0000256" key="1">
    <source>
        <dbReference type="ARBA" id="ARBA00022723"/>
    </source>
</evidence>
<evidence type="ECO:0000256" key="2">
    <source>
        <dbReference type="ARBA" id="ARBA00022801"/>
    </source>
</evidence>
<organism evidence="6">
    <name type="scientific">Tanacetum cinerariifolium</name>
    <name type="common">Dalmatian daisy</name>
    <name type="synonym">Chrysanthemum cinerariifolium</name>
    <dbReference type="NCBI Taxonomy" id="118510"/>
    <lineage>
        <taxon>Eukaryota</taxon>
        <taxon>Viridiplantae</taxon>
        <taxon>Streptophyta</taxon>
        <taxon>Embryophyta</taxon>
        <taxon>Tracheophyta</taxon>
        <taxon>Spermatophyta</taxon>
        <taxon>Magnoliopsida</taxon>
        <taxon>eudicotyledons</taxon>
        <taxon>Gunneridae</taxon>
        <taxon>Pentapetalae</taxon>
        <taxon>asterids</taxon>
        <taxon>campanulids</taxon>
        <taxon>Asterales</taxon>
        <taxon>Asteraceae</taxon>
        <taxon>Asteroideae</taxon>
        <taxon>Anthemideae</taxon>
        <taxon>Anthemidinae</taxon>
        <taxon>Tanacetum</taxon>
    </lineage>
</organism>
<keyword evidence="3" id="KW-0175">Coiled coil</keyword>
<feature type="compositionally biased region" description="Polar residues" evidence="4">
    <location>
        <begin position="2024"/>
        <end position="2033"/>
    </location>
</feature>
<name>A0A699GSF8_TANCI</name>
<proteinExistence type="predicted"/>
<dbReference type="PANTHER" id="PTHR42648:SF18">
    <property type="entry name" value="RETROTRANSPOSON, UNCLASSIFIED-LIKE PROTEIN"/>
    <property type="match status" value="1"/>
</dbReference>
<dbReference type="CDD" id="cd09272">
    <property type="entry name" value="RNase_HI_RT_Ty1"/>
    <property type="match status" value="1"/>
</dbReference>
<keyword evidence="2" id="KW-0378">Hydrolase</keyword>
<dbReference type="PROSITE" id="PS50994">
    <property type="entry name" value="INTEGRASE"/>
    <property type="match status" value="1"/>
</dbReference>
<feature type="compositionally biased region" description="Polar residues" evidence="4">
    <location>
        <begin position="1166"/>
        <end position="1176"/>
    </location>
</feature>
<dbReference type="GO" id="GO:0015074">
    <property type="term" value="P:DNA integration"/>
    <property type="evidence" value="ECO:0007669"/>
    <property type="project" value="InterPro"/>
</dbReference>
<evidence type="ECO:0000256" key="3">
    <source>
        <dbReference type="SAM" id="Coils"/>
    </source>
</evidence>
<dbReference type="Gene3D" id="3.30.420.10">
    <property type="entry name" value="Ribonuclease H-like superfamily/Ribonuclease H"/>
    <property type="match status" value="1"/>
</dbReference>
<feature type="compositionally biased region" description="Polar residues" evidence="4">
    <location>
        <begin position="961"/>
        <end position="976"/>
    </location>
</feature>
<evidence type="ECO:0000259" key="5">
    <source>
        <dbReference type="PROSITE" id="PS50994"/>
    </source>
</evidence>
<sequence length="2254" mass="256373">VKVCGIFAICWGKSSLVNDRGDGTKMVVQMVATLCALQRKLLEYPASCRVTNPNEDPPIKEHHGIFETYLSKLEKVHKRGKTGFMVSSIGGLYSRRVIKIMFGRPENSNTAMVSCYFVQLLLQNGMPLFYANEERYTTTWSEVDQKSRMELYMMNRQHGRMILKSIENGPLIWLSIEENGVTRPKKYSELSAMEAIQADCDVKETNIILQDSHPRDLHTKNVDQVHAYLGQQEFHANEVRLMHERNLDLLALVATHQMTQSPYQTHHHSYQNTQFQPQVSSYQSSQYGSTYQSQQYSYSQSSTPLSITYPPNEFQSSVHHNVYTPSSSIPQVEYTPSVNQQPDFPQPDSGLIVLVFQKGDDPIDAINHMMSFLTAVGRHTSLAAATSRSYTSGASGNNYGKQRTVICYNYKGKSHMSKQCTKPKRKRDESWFKDKVLLVQAQANDQILHEEELPFLADLGIIEAQATQTVITHNAAYQADDLDAHDSDCDEINTTKISLMANISYYGSDDLAESTIMNHSKTEITSDSNIIPYSQYKAQQLEPKLYDGNVIEKTNVIVIHDSDETLMLAEESRSKMLLKQKDTMMSEKKVNTTPIDYTVLNQLSQDFRTRPTKVEVPKELPKVRFVNTSLKKLKHHLASFDVAVKQLLERLLEQVKSKDIVNILVNSSVNNACETVHDCEKCLKLKTELQTDFIKKEIYDKLFKSYTALEKNCISLEVNTQLNQETFQRDNSFSQQSVLSFDQLFEMNELNAQSQEKDMVIKKLKERIKSLSRNIKEDKVKKELEETETIHIELDHRVTKLIAENEHLKQTYERLYDSIKSSCIRSKEQFTALKENLRKLKGKNVVDEAVISHPIHPELLKVNVPPLPPKLRNNRTVHSDYIRHTQEETVTLREIVEQGRSLNPLNNSLDYACDKLMAVTLMNKTIKVRFTEPVTSLGNTTIKTASSSNIVFNKPMLSSTGVNLPTSATRSQPSGNTKKDKILHSPRSTKKNKLEAYPRNVRSSLSNKNYVVNTKDIASVQNTKLNVNFDLQCVMCNGCLFSDNHDSCVLKYINTMNARVKSNSVKKTLKRKVWKPTGKVFTNIGYIWRPTGRTFTIAGNACPLTRFTTTAKVPLRQPIAIESNTPKPVVTLVYSWKPKTSRNNVPVSKFNHNKSLSAEKKEPNKSWGSTVSNVPSSSTDECRQVLVRGLPKLKFEKDHLCSACAMGKSKKKSHKPKSKDTNQEKLYLLYMDLCGPMRVESVNGKKYILIIVNDYSRFTWVKSLRSKDEALDFIIKFLKMILVRLKVPVRCIQIDNGTEFDNQTLREYYEQVDIFHETSVACSSQQNSVVERRNRTLIEDARTMLIYAQAPLFLWAEAVATTSPKVITPIAASTVLPSSTTVDQDAPSPSNSYTTPETQPPVIPVDVEEDNHDIEVAHMGNDPYFVDVKLDELGGILKNKTWLVARGYRQEEGIDFEESFAPEEVYVSQPDGFVDLDNPNHVYKLKKALYELKQAPRAWYDMLSLFLISQDFSKGSVDPTLFIRRNGNDLLLVQIYVNDIIFATSTPELCDSFAKIMYSKFKMSMMGKILFFLGLLISQSPRGIFINQSKYALEPLKKYDFESYDLVDIPMVEKSKLDEDKEGKAVDPLHYHGMIGTLLYLIASRLDLQFSICTCARYQARSTKKHLHAVKRIFRYLRGTVNQGLWYPKDSSISLTEFTDADHAGCQDTHCNTSGSLQFLGDRLISWSSKRQKSTAISNTEAEDIALSDCCQSISTSDITLSRSMLRMRTMDMTIDQQVALDEALVPHATVIVHHHLIRFKMNNKKHIVNLEYFREMLQICSRIPNQPFDELPFEEKILAFLRELGHNGEIKMITDVNIKKLHQPRRSFAAVINKCLRGKSTGYDSLCLSQAQILWGMYHKKNVDFAYLLWEDFVYQVEHKDAKKSNEMYYPWFTKVIVNFFMTKDQSIPQRNKLNWHFTRDDHMFTTIKLVSRHQNNTQQYGAILPVELTNEFIRNSESYMQYYAIALGAKPPKIKACDKKTQSSSDTTVSPPTAKGKRFKTSAKVDKLAKENQPAKSSKTKGADEGTDIIPGVPDAPTSESDDEEISWKSSKEDDDDDSQDDQEDDDEQDDQTDLDNDDDEGNDDDSHGMNVEGDEGPNAEDDNNELYGDVNINLEEFVCVLNMLNLSPDTSIDSIFESTPWVDVPIMTTVEPPLLSATTLPPPSIPIISHVQQTPAPSPVNVPSSSLQDLLNFDSLFGFDHRLKTLEVNFF</sequence>
<dbReference type="GO" id="GO:0003676">
    <property type="term" value="F:nucleic acid binding"/>
    <property type="evidence" value="ECO:0007669"/>
    <property type="project" value="InterPro"/>
</dbReference>
<feature type="compositionally biased region" description="Polar residues" evidence="4">
    <location>
        <begin position="1377"/>
        <end position="1397"/>
    </location>
</feature>
<dbReference type="Pfam" id="PF07727">
    <property type="entry name" value="RVT_2"/>
    <property type="match status" value="1"/>
</dbReference>
<dbReference type="InterPro" id="IPR039537">
    <property type="entry name" value="Retrotran_Ty1/copia-like"/>
</dbReference>
<protein>
    <recommendedName>
        <fullName evidence="5">Integrase catalytic domain-containing protein</fullName>
    </recommendedName>
</protein>
<dbReference type="InterPro" id="IPR001584">
    <property type="entry name" value="Integrase_cat-core"/>
</dbReference>
<dbReference type="InterPro" id="IPR013103">
    <property type="entry name" value="RVT_2"/>
</dbReference>
<feature type="region of interest" description="Disordered" evidence="4">
    <location>
        <begin position="2016"/>
        <end position="2148"/>
    </location>
</feature>
<feature type="region of interest" description="Disordered" evidence="4">
    <location>
        <begin position="1377"/>
        <end position="1401"/>
    </location>
</feature>
<feature type="domain" description="Integrase catalytic" evidence="5">
    <location>
        <begin position="1212"/>
        <end position="1397"/>
    </location>
</feature>
<feature type="coiled-coil region" evidence="3">
    <location>
        <begin position="747"/>
        <end position="788"/>
    </location>
</feature>
<evidence type="ECO:0000256" key="4">
    <source>
        <dbReference type="SAM" id="MobiDB-lite"/>
    </source>
</evidence>
<dbReference type="SUPFAM" id="SSF53098">
    <property type="entry name" value="Ribonuclease H-like"/>
    <property type="match status" value="1"/>
</dbReference>
<keyword evidence="1" id="KW-0479">Metal-binding</keyword>
<feature type="region of interest" description="Disordered" evidence="4">
    <location>
        <begin position="961"/>
        <end position="991"/>
    </location>
</feature>
<evidence type="ECO:0000313" key="6">
    <source>
        <dbReference type="EMBL" id="GEW02580.1"/>
    </source>
</evidence>
<comment type="caution">
    <text evidence="6">The sequence shown here is derived from an EMBL/GenBank/DDBJ whole genome shotgun (WGS) entry which is preliminary data.</text>
</comment>
<dbReference type="GO" id="GO:0016787">
    <property type="term" value="F:hydrolase activity"/>
    <property type="evidence" value="ECO:0007669"/>
    <property type="project" value="UniProtKB-KW"/>
</dbReference>
<dbReference type="GO" id="GO:0046872">
    <property type="term" value="F:metal ion binding"/>
    <property type="evidence" value="ECO:0007669"/>
    <property type="project" value="UniProtKB-KW"/>
</dbReference>
<dbReference type="PANTHER" id="PTHR42648">
    <property type="entry name" value="TRANSPOSASE, PUTATIVE-RELATED"/>
    <property type="match status" value="1"/>
</dbReference>
<gene>
    <name evidence="6" type="ORF">Tci_174556</name>
</gene>
<feature type="region of interest" description="Disordered" evidence="4">
    <location>
        <begin position="1144"/>
        <end position="1176"/>
    </location>
</feature>
<dbReference type="InterPro" id="IPR036397">
    <property type="entry name" value="RNaseH_sf"/>
</dbReference>
<feature type="compositionally biased region" description="Acidic residues" evidence="4">
    <location>
        <begin position="2135"/>
        <end position="2147"/>
    </location>
</feature>
<feature type="compositionally biased region" description="Acidic residues" evidence="4">
    <location>
        <begin position="2095"/>
        <end position="2126"/>
    </location>
</feature>